<sequence>MSSPRRASPENFRSPETRRPSPNRVKTKNAAETKDSGLAPLRRSRSSPRSPAAFEIRREAQQYMNDVAPAAGEQPGIRRRLSLPHHTSVSKLPNGYLPALPGEPSMPSPTGGDRVTSPYSPAMISTAVPKLLDPPNRRSGKKLTIQPPVGLTRTEADKRKIASSHAKTAREPAPNAGGLTPIMVRKVASAPSGNSLVKVEKSVVLHGSPRYPTPKKKLEMKEPRSEMKEEVVNTPTAIRGLPKTQDDYAISKQQQLLCSNIQSGNVAEVQRLLAEGPRAALDIPHKETGHTALYEAVARGNIQMVAMLLAHGADPNVGHPTQGTPLLHAAAWGENGIVELLLNNKELPADVNAVDSKRYSALHYACYMGHRQTVIQLLTAGASIRAQTLSGDTALKLAQDVQVRELFGKRINGIDPSSPLVAARRKPPELDTKNHSPDSGVASPMRGAKPPNRTPMRGPAVNAFGGLAPATAPVQEGSSPVGDMACAPATANPALANPGAPLYSPPKTSRYRPSPRRALDGMLQEADAKPTVHGPQEGDELVPVPPAEPSQRVDKKAAILPTRVSITPRCGTPELLTPPRCRVNMADRWEQQGAVPPMGEVRDEAVDVSSSGVWEREDDLARQQLEESPEILESQALKRPETDSSMVPEQIEAQISESLAASHPYMTGSLDEAAQEDVRVAPQQQQRWGGGGEARTAAAVAAVATESGTKAERVARERQAGTSYDASATPKKERARTRGDPAQRENLFRNSTQIITGGIQWQLGELLGEGAYGKVHAGLNQKTGELMALSTATSEGPRSCGRAEAAAALYVLVCSSQPVFLGTIVRECVQVMLLEFRRAWEGAQPEVLDNGKEVQLGAKEMASLEHEISVLKKLRHKCVPLVPAPQLPAPEVPCIWRVSYHNPFRLLQYADEGWRHKMQMRGGATNCR</sequence>
<feature type="region of interest" description="Disordered" evidence="4">
    <location>
        <begin position="495"/>
        <end position="515"/>
    </location>
</feature>
<dbReference type="PROSITE" id="PS50088">
    <property type="entry name" value="ANK_REPEAT"/>
    <property type="match status" value="2"/>
</dbReference>
<feature type="region of interest" description="Disordered" evidence="4">
    <location>
        <begin position="207"/>
        <end position="232"/>
    </location>
</feature>
<evidence type="ECO:0000256" key="2">
    <source>
        <dbReference type="ARBA" id="ARBA00023043"/>
    </source>
</evidence>
<feature type="compositionally biased region" description="Basic and acidic residues" evidence="4">
    <location>
        <begin position="426"/>
        <end position="436"/>
    </location>
</feature>
<feature type="region of interest" description="Disordered" evidence="4">
    <location>
        <begin position="418"/>
        <end position="454"/>
    </location>
</feature>
<name>A0AAE0FWI5_9CHLO</name>
<dbReference type="Pfam" id="PF12796">
    <property type="entry name" value="Ank_2"/>
    <property type="match status" value="2"/>
</dbReference>
<keyword evidence="1" id="KW-0677">Repeat</keyword>
<dbReference type="PROSITE" id="PS50297">
    <property type="entry name" value="ANK_REP_REGION"/>
    <property type="match status" value="2"/>
</dbReference>
<feature type="repeat" description="ANK" evidence="3">
    <location>
        <begin position="357"/>
        <end position="389"/>
    </location>
</feature>
<comment type="caution">
    <text evidence="5">The sequence shown here is derived from an EMBL/GenBank/DDBJ whole genome shotgun (WGS) entry which is preliminary data.</text>
</comment>
<protein>
    <submittedName>
        <fullName evidence="5">Uncharacterized protein</fullName>
    </submittedName>
</protein>
<dbReference type="Gene3D" id="1.25.40.20">
    <property type="entry name" value="Ankyrin repeat-containing domain"/>
    <property type="match status" value="1"/>
</dbReference>
<feature type="compositionally biased region" description="Basic and acidic residues" evidence="4">
    <location>
        <begin position="216"/>
        <end position="231"/>
    </location>
</feature>
<dbReference type="SMART" id="SM00248">
    <property type="entry name" value="ANK"/>
    <property type="match status" value="3"/>
</dbReference>
<reference evidence="5 6" key="1">
    <citation type="journal article" date="2015" name="Genome Biol. Evol.">
        <title>Comparative Genomics of a Bacterivorous Green Alga Reveals Evolutionary Causalities and Consequences of Phago-Mixotrophic Mode of Nutrition.</title>
        <authorList>
            <person name="Burns J.A."/>
            <person name="Paasch A."/>
            <person name="Narechania A."/>
            <person name="Kim E."/>
        </authorList>
    </citation>
    <scope>NUCLEOTIDE SEQUENCE [LARGE SCALE GENOMIC DNA]</scope>
    <source>
        <strain evidence="5 6">PLY_AMNH</strain>
    </source>
</reference>
<proteinExistence type="predicted"/>
<dbReference type="SUPFAM" id="SSF48403">
    <property type="entry name" value="Ankyrin repeat"/>
    <property type="match status" value="1"/>
</dbReference>
<dbReference type="InterPro" id="IPR002110">
    <property type="entry name" value="Ankyrin_rpt"/>
</dbReference>
<evidence type="ECO:0000313" key="6">
    <source>
        <dbReference type="Proteomes" id="UP001190700"/>
    </source>
</evidence>
<feature type="compositionally biased region" description="Basic and acidic residues" evidence="4">
    <location>
        <begin position="709"/>
        <end position="719"/>
    </location>
</feature>
<dbReference type="InterPro" id="IPR036770">
    <property type="entry name" value="Ankyrin_rpt-contain_sf"/>
</dbReference>
<accession>A0AAE0FWI5</accession>
<gene>
    <name evidence="5" type="ORF">CYMTET_24529</name>
</gene>
<feature type="region of interest" description="Disordered" evidence="4">
    <location>
        <begin position="1"/>
        <end position="54"/>
    </location>
</feature>
<dbReference type="Gene3D" id="3.30.200.20">
    <property type="entry name" value="Phosphorylase Kinase, domain 1"/>
    <property type="match status" value="1"/>
</dbReference>
<feature type="region of interest" description="Disordered" evidence="4">
    <location>
        <begin position="527"/>
        <end position="554"/>
    </location>
</feature>
<keyword evidence="6" id="KW-1185">Reference proteome</keyword>
<organism evidence="5 6">
    <name type="scientific">Cymbomonas tetramitiformis</name>
    <dbReference type="NCBI Taxonomy" id="36881"/>
    <lineage>
        <taxon>Eukaryota</taxon>
        <taxon>Viridiplantae</taxon>
        <taxon>Chlorophyta</taxon>
        <taxon>Pyramimonadophyceae</taxon>
        <taxon>Pyramimonadales</taxon>
        <taxon>Pyramimonadaceae</taxon>
        <taxon>Cymbomonas</taxon>
    </lineage>
</organism>
<dbReference type="PANTHER" id="PTHR24166">
    <property type="entry name" value="ROLLING PEBBLES, ISOFORM B"/>
    <property type="match status" value="1"/>
</dbReference>
<feature type="region of interest" description="Disordered" evidence="4">
    <location>
        <begin position="66"/>
        <end position="120"/>
    </location>
</feature>
<evidence type="ECO:0000256" key="1">
    <source>
        <dbReference type="ARBA" id="ARBA00022737"/>
    </source>
</evidence>
<feature type="region of interest" description="Disordered" evidence="4">
    <location>
        <begin position="161"/>
        <end position="180"/>
    </location>
</feature>
<evidence type="ECO:0000256" key="4">
    <source>
        <dbReference type="SAM" id="MobiDB-lite"/>
    </source>
</evidence>
<feature type="compositionally biased region" description="Basic and acidic residues" evidence="4">
    <location>
        <begin position="730"/>
        <end position="741"/>
    </location>
</feature>
<dbReference type="AlphaFoldDB" id="A0AAE0FWI5"/>
<dbReference type="InterPro" id="IPR050889">
    <property type="entry name" value="Dendritic_Spine_Reg/Scaffold"/>
</dbReference>
<evidence type="ECO:0000256" key="3">
    <source>
        <dbReference type="PROSITE-ProRule" id="PRU00023"/>
    </source>
</evidence>
<evidence type="ECO:0000313" key="5">
    <source>
        <dbReference type="EMBL" id="KAK3266880.1"/>
    </source>
</evidence>
<feature type="region of interest" description="Disordered" evidence="4">
    <location>
        <begin position="709"/>
        <end position="741"/>
    </location>
</feature>
<dbReference type="Proteomes" id="UP001190700">
    <property type="component" value="Unassembled WGS sequence"/>
</dbReference>
<dbReference type="EMBL" id="LGRX02012783">
    <property type="protein sequence ID" value="KAK3266880.1"/>
    <property type="molecule type" value="Genomic_DNA"/>
</dbReference>
<dbReference type="PANTHER" id="PTHR24166:SF48">
    <property type="entry name" value="PROTEIN VAPYRIN"/>
    <property type="match status" value="1"/>
</dbReference>
<feature type="repeat" description="ANK" evidence="3">
    <location>
        <begin position="288"/>
        <end position="320"/>
    </location>
</feature>
<keyword evidence="2 3" id="KW-0040">ANK repeat</keyword>